<protein>
    <submittedName>
        <fullName evidence="4">UDP-Glycosyltransferase/glycogen phosphorylase</fullName>
    </submittedName>
</protein>
<name>A0A9P4QQK5_9PLEO</name>
<dbReference type="InterPro" id="IPR050271">
    <property type="entry name" value="UDP-glycosyltransferase"/>
</dbReference>
<feature type="domain" description="Erythromycin biosynthesis protein CIII-like C-terminal" evidence="3">
    <location>
        <begin position="321"/>
        <end position="418"/>
    </location>
</feature>
<gene>
    <name evidence="4" type="ORF">EJ04DRAFT_514284</name>
</gene>
<dbReference type="Pfam" id="PF06722">
    <property type="entry name" value="EryCIII-like_C"/>
    <property type="match status" value="1"/>
</dbReference>
<keyword evidence="5" id="KW-1185">Reference proteome</keyword>
<proteinExistence type="predicted"/>
<dbReference type="PANTHER" id="PTHR48043:SF145">
    <property type="entry name" value="FI06409P-RELATED"/>
    <property type="match status" value="1"/>
</dbReference>
<accession>A0A9P4QQK5</accession>
<reference evidence="4" key="1">
    <citation type="journal article" date="2020" name="Stud. Mycol.">
        <title>101 Dothideomycetes genomes: a test case for predicting lifestyles and emergence of pathogens.</title>
        <authorList>
            <person name="Haridas S."/>
            <person name="Albert R."/>
            <person name="Binder M."/>
            <person name="Bloem J."/>
            <person name="Labutti K."/>
            <person name="Salamov A."/>
            <person name="Andreopoulos B."/>
            <person name="Baker S."/>
            <person name="Barry K."/>
            <person name="Bills G."/>
            <person name="Bluhm B."/>
            <person name="Cannon C."/>
            <person name="Castanera R."/>
            <person name="Culley D."/>
            <person name="Daum C."/>
            <person name="Ezra D."/>
            <person name="Gonzalez J."/>
            <person name="Henrissat B."/>
            <person name="Kuo A."/>
            <person name="Liang C."/>
            <person name="Lipzen A."/>
            <person name="Lutzoni F."/>
            <person name="Magnuson J."/>
            <person name="Mondo S."/>
            <person name="Nolan M."/>
            <person name="Ohm R."/>
            <person name="Pangilinan J."/>
            <person name="Park H.-J."/>
            <person name="Ramirez L."/>
            <person name="Alfaro M."/>
            <person name="Sun H."/>
            <person name="Tritt A."/>
            <person name="Yoshinaga Y."/>
            <person name="Zwiers L.-H."/>
            <person name="Turgeon B."/>
            <person name="Goodwin S."/>
            <person name="Spatafora J."/>
            <person name="Crous P."/>
            <person name="Grigoriev I."/>
        </authorList>
    </citation>
    <scope>NUCLEOTIDE SEQUENCE</scope>
    <source>
        <strain evidence="4">CBS 125425</strain>
    </source>
</reference>
<evidence type="ECO:0000313" key="5">
    <source>
        <dbReference type="Proteomes" id="UP000799444"/>
    </source>
</evidence>
<dbReference type="EMBL" id="ML996187">
    <property type="protein sequence ID" value="KAF2731913.1"/>
    <property type="molecule type" value="Genomic_DNA"/>
</dbReference>
<comment type="caution">
    <text evidence="4">The sequence shown here is derived from an EMBL/GenBank/DDBJ whole genome shotgun (WGS) entry which is preliminary data.</text>
</comment>
<evidence type="ECO:0000256" key="2">
    <source>
        <dbReference type="ARBA" id="ARBA00022679"/>
    </source>
</evidence>
<dbReference type="SUPFAM" id="SSF53756">
    <property type="entry name" value="UDP-Glycosyltransferase/glycogen phosphorylase"/>
    <property type="match status" value="1"/>
</dbReference>
<dbReference type="GO" id="GO:0008194">
    <property type="term" value="F:UDP-glycosyltransferase activity"/>
    <property type="evidence" value="ECO:0007669"/>
    <property type="project" value="TreeGrafter"/>
</dbReference>
<keyword evidence="1" id="KW-0328">Glycosyltransferase</keyword>
<dbReference type="InterPro" id="IPR010610">
    <property type="entry name" value="EryCIII-like_C"/>
</dbReference>
<dbReference type="PANTHER" id="PTHR48043">
    <property type="entry name" value="EG:EG0003.4 PROTEIN-RELATED"/>
    <property type="match status" value="1"/>
</dbReference>
<dbReference type="OrthoDB" id="5835829at2759"/>
<evidence type="ECO:0000256" key="1">
    <source>
        <dbReference type="ARBA" id="ARBA00022676"/>
    </source>
</evidence>
<dbReference type="Gene3D" id="3.40.50.2000">
    <property type="entry name" value="Glycogen Phosphorylase B"/>
    <property type="match status" value="2"/>
</dbReference>
<dbReference type="Proteomes" id="UP000799444">
    <property type="component" value="Unassembled WGS sequence"/>
</dbReference>
<evidence type="ECO:0000313" key="4">
    <source>
        <dbReference type="EMBL" id="KAF2731913.1"/>
    </source>
</evidence>
<sequence length="453" mass="50244">MAATSHWSHVEKVGAIALELAQLGYPITFITGRVFEDYGKNLHPNIKFQAQVGLDDKMTDEDAKKWMSLEGEEQEIFVMQKFWGDTTPDTQESVQIAFRDFRGEYGRQKPLIFIYDQSYPGHYPVLLGAPGISPDANIAISLAPLTIPSNDSFPFRNGNQPHTGPDAKAVHFKALQDQLASHFNTQVNNYWWSKLKEMGATREPLPDMFIAMNTLGDHLLQLGIPEFEFARSDVSAPIRYFGAFRNVGKSQDGKNALPEWWDDIAKAKAEGKKIVAVSQGTVGLDMNDLLLPTIEALKDRDDLLLIASTVVYEPKEVPNLVIPANTRVEKFVPYSELLPLLDVLVSNGGYGAVQQCLQLGIPMVVGGIVQDKATTNALIQYTGVGIDLRKQQPGVEAIRKGVAEVLGNTKYKEKAMIMSKAFERYDISKVLDGMVKDVVIGWMKNKTAVKGEL</sequence>
<evidence type="ECO:0000259" key="3">
    <source>
        <dbReference type="Pfam" id="PF06722"/>
    </source>
</evidence>
<keyword evidence="2" id="KW-0808">Transferase</keyword>
<dbReference type="AlphaFoldDB" id="A0A9P4QQK5"/>
<organism evidence="4 5">
    <name type="scientific">Polyplosphaeria fusca</name>
    <dbReference type="NCBI Taxonomy" id="682080"/>
    <lineage>
        <taxon>Eukaryota</taxon>
        <taxon>Fungi</taxon>
        <taxon>Dikarya</taxon>
        <taxon>Ascomycota</taxon>
        <taxon>Pezizomycotina</taxon>
        <taxon>Dothideomycetes</taxon>
        <taxon>Pleosporomycetidae</taxon>
        <taxon>Pleosporales</taxon>
        <taxon>Tetraplosphaeriaceae</taxon>
        <taxon>Polyplosphaeria</taxon>
    </lineage>
</organism>